<accession>A0A239MH56</accession>
<dbReference type="InterPro" id="IPR013321">
    <property type="entry name" value="Arc_rbn_hlx_hlx"/>
</dbReference>
<dbReference type="AlphaFoldDB" id="A0A239MH56"/>
<dbReference type="InterPro" id="IPR010985">
    <property type="entry name" value="Ribbon_hlx_hlx"/>
</dbReference>
<name>A0A239MH56_9ACTN</name>
<reference evidence="2 3" key="1">
    <citation type="submission" date="2017-06" db="EMBL/GenBank/DDBJ databases">
        <authorList>
            <person name="Kim H.J."/>
            <person name="Triplett B.A."/>
        </authorList>
    </citation>
    <scope>NUCLEOTIDE SEQUENCE [LARGE SCALE GENOMIC DNA]</scope>
    <source>
        <strain evidence="2 3">DSM 44715</strain>
    </source>
</reference>
<feature type="compositionally biased region" description="Basic and acidic residues" evidence="1">
    <location>
        <begin position="1"/>
        <end position="31"/>
    </location>
</feature>
<evidence type="ECO:0000256" key="1">
    <source>
        <dbReference type="SAM" id="MobiDB-lite"/>
    </source>
</evidence>
<dbReference type="Gene3D" id="1.10.1220.10">
    <property type="entry name" value="Met repressor-like"/>
    <property type="match status" value="1"/>
</dbReference>
<dbReference type="RefSeq" id="WP_179271696.1">
    <property type="nucleotide sequence ID" value="NZ_FZOR01000028.1"/>
</dbReference>
<dbReference type="GO" id="GO:0006355">
    <property type="term" value="P:regulation of DNA-templated transcription"/>
    <property type="evidence" value="ECO:0007669"/>
    <property type="project" value="InterPro"/>
</dbReference>
<evidence type="ECO:0000313" key="3">
    <source>
        <dbReference type="Proteomes" id="UP000198318"/>
    </source>
</evidence>
<dbReference type="SUPFAM" id="SSF47598">
    <property type="entry name" value="Ribbon-helix-helix"/>
    <property type="match status" value="1"/>
</dbReference>
<feature type="region of interest" description="Disordered" evidence="1">
    <location>
        <begin position="1"/>
        <end position="56"/>
    </location>
</feature>
<organism evidence="2 3">
    <name type="scientific">Actinomadura meyerae</name>
    <dbReference type="NCBI Taxonomy" id="240840"/>
    <lineage>
        <taxon>Bacteria</taxon>
        <taxon>Bacillati</taxon>
        <taxon>Actinomycetota</taxon>
        <taxon>Actinomycetes</taxon>
        <taxon>Streptosporangiales</taxon>
        <taxon>Thermomonosporaceae</taxon>
        <taxon>Actinomadura</taxon>
    </lineage>
</organism>
<sequence length="56" mass="6548">MADDRHKDKVRGIRMPDGRWEAVKDKAKRDGTSANEVVNDAVEKELRRDARKRKKD</sequence>
<proteinExistence type="predicted"/>
<protein>
    <submittedName>
        <fullName evidence="2">Uncharacterized protein</fullName>
    </submittedName>
</protein>
<dbReference type="EMBL" id="FZOR01000028">
    <property type="protein sequence ID" value="SNT41278.1"/>
    <property type="molecule type" value="Genomic_DNA"/>
</dbReference>
<keyword evidence="3" id="KW-1185">Reference proteome</keyword>
<dbReference type="Proteomes" id="UP000198318">
    <property type="component" value="Unassembled WGS sequence"/>
</dbReference>
<evidence type="ECO:0000313" key="2">
    <source>
        <dbReference type="EMBL" id="SNT41278.1"/>
    </source>
</evidence>
<gene>
    <name evidence="2" type="ORF">SAMN05443665_10285</name>
</gene>